<dbReference type="Pfam" id="PF00852">
    <property type="entry name" value="Glyco_transf_10"/>
    <property type="match status" value="1"/>
</dbReference>
<reference evidence="15" key="1">
    <citation type="submission" date="2018-11" db="EMBL/GenBank/DDBJ databases">
        <authorList>
            <person name="Alioto T."/>
            <person name="Alioto T."/>
        </authorList>
    </citation>
    <scope>NUCLEOTIDE SEQUENCE</scope>
</reference>
<evidence type="ECO:0000256" key="5">
    <source>
        <dbReference type="ARBA" id="ARBA00022679"/>
    </source>
</evidence>
<evidence type="ECO:0000256" key="10">
    <source>
        <dbReference type="ARBA" id="ARBA00023136"/>
    </source>
</evidence>
<dbReference type="GO" id="GO:0000139">
    <property type="term" value="C:Golgi membrane"/>
    <property type="evidence" value="ECO:0007669"/>
    <property type="project" value="UniProtKB-SubCell"/>
</dbReference>
<keyword evidence="11" id="KW-0325">Glycoprotein</keyword>
<dbReference type="Pfam" id="PF17039">
    <property type="entry name" value="Glyco_tran_10_N"/>
    <property type="match status" value="1"/>
</dbReference>
<dbReference type="InterPro" id="IPR038577">
    <property type="entry name" value="GT10-like_C_sf"/>
</dbReference>
<comment type="pathway">
    <text evidence="2">Protein modification; protein glycosylation.</text>
</comment>
<keyword evidence="10" id="KW-0472">Membrane</keyword>
<dbReference type="UniPathway" id="UPA00378"/>
<sequence length="336" mass="39323">MVDVILLKKPIFQQIIPRKENKSNYLLLWYAPPFWARNMKPENGLKNCIFKNCNISLDKSLINKSHVLLFHHADLNINPPIRTENQIWIFMTLESTVHTRGINRKQWNNAFNWTWSYRQDSEIFTPYAKLSKRLTLKDKNYTVIFEQKSKDVAWVVSNCRTYSKRMRYVIMMKKYINVDIYGRCGKPCSSSGDNCIKKLSSDYKFYLSFENSLCDDYVTEKAFRLYKDDFNIVPVIRGAPNVKNILPNGTFISTLDFNSPKQLALYLRDVAFNKTKYLTYIQAKDRYAAHSNIDLIRDGACMLCKILNSDNKRKGTVNLSQWALKNKCVSPSDFTK</sequence>
<protein>
    <recommendedName>
        <fullName evidence="12">Fucosyltransferase</fullName>
        <ecNumber evidence="12">2.4.1.-</ecNumber>
    </recommendedName>
</protein>
<evidence type="ECO:0000256" key="2">
    <source>
        <dbReference type="ARBA" id="ARBA00004922"/>
    </source>
</evidence>
<evidence type="ECO:0000313" key="15">
    <source>
        <dbReference type="EMBL" id="VDI21586.1"/>
    </source>
</evidence>
<feature type="domain" description="Fucosyltransferase C-terminal" evidence="13">
    <location>
        <begin position="146"/>
        <end position="322"/>
    </location>
</feature>
<dbReference type="FunFam" id="3.40.50.11660:FF:000002">
    <property type="entry name" value="Alpha-(1,3)-fucosyltransferase"/>
    <property type="match status" value="1"/>
</dbReference>
<evidence type="ECO:0000259" key="14">
    <source>
        <dbReference type="Pfam" id="PF17039"/>
    </source>
</evidence>
<keyword evidence="8" id="KW-1133">Transmembrane helix</keyword>
<keyword evidence="5 12" id="KW-0808">Transferase</keyword>
<dbReference type="EC" id="2.4.1.-" evidence="12"/>
<keyword evidence="6 12" id="KW-0812">Transmembrane</keyword>
<comment type="caution">
    <text evidence="15">The sequence shown here is derived from an EMBL/GenBank/DDBJ whole genome shotgun (WGS) entry which is preliminary data.</text>
</comment>
<accession>A0A8B6DMW9</accession>
<dbReference type="PANTHER" id="PTHR48438:SF1">
    <property type="entry name" value="ALPHA-(1,3)-FUCOSYLTRANSFERASE C-RELATED"/>
    <property type="match status" value="1"/>
</dbReference>
<evidence type="ECO:0000259" key="13">
    <source>
        <dbReference type="Pfam" id="PF00852"/>
    </source>
</evidence>
<dbReference type="InterPro" id="IPR055270">
    <property type="entry name" value="Glyco_tran_10_C"/>
</dbReference>
<evidence type="ECO:0000256" key="9">
    <source>
        <dbReference type="ARBA" id="ARBA00023034"/>
    </source>
</evidence>
<dbReference type="Proteomes" id="UP000596742">
    <property type="component" value="Unassembled WGS sequence"/>
</dbReference>
<evidence type="ECO:0000256" key="8">
    <source>
        <dbReference type="ARBA" id="ARBA00022989"/>
    </source>
</evidence>
<dbReference type="EMBL" id="UYJE01003694">
    <property type="protein sequence ID" value="VDI21586.1"/>
    <property type="molecule type" value="Genomic_DNA"/>
</dbReference>
<evidence type="ECO:0000256" key="7">
    <source>
        <dbReference type="ARBA" id="ARBA00022968"/>
    </source>
</evidence>
<dbReference type="Gene3D" id="3.40.50.11660">
    <property type="entry name" value="Glycosyl transferase family 10, C-terminal domain"/>
    <property type="match status" value="1"/>
</dbReference>
<evidence type="ECO:0000256" key="3">
    <source>
        <dbReference type="ARBA" id="ARBA00008919"/>
    </source>
</evidence>
<evidence type="ECO:0000313" key="16">
    <source>
        <dbReference type="Proteomes" id="UP000596742"/>
    </source>
</evidence>
<dbReference type="SUPFAM" id="SSF53756">
    <property type="entry name" value="UDP-Glycosyltransferase/glycogen phosphorylase"/>
    <property type="match status" value="1"/>
</dbReference>
<dbReference type="PANTHER" id="PTHR48438">
    <property type="entry name" value="ALPHA-(1,3)-FUCOSYLTRANSFERASE C-RELATED"/>
    <property type="match status" value="1"/>
</dbReference>
<evidence type="ECO:0000256" key="1">
    <source>
        <dbReference type="ARBA" id="ARBA00004323"/>
    </source>
</evidence>
<feature type="domain" description="Fucosyltransferase N-terminal" evidence="14">
    <location>
        <begin position="22"/>
        <end position="127"/>
    </location>
</feature>
<evidence type="ECO:0000256" key="4">
    <source>
        <dbReference type="ARBA" id="ARBA00022676"/>
    </source>
</evidence>
<name>A0A8B6DMW9_MYTGA</name>
<organism evidence="15 16">
    <name type="scientific">Mytilus galloprovincialis</name>
    <name type="common">Mediterranean mussel</name>
    <dbReference type="NCBI Taxonomy" id="29158"/>
    <lineage>
        <taxon>Eukaryota</taxon>
        <taxon>Metazoa</taxon>
        <taxon>Spiralia</taxon>
        <taxon>Lophotrochozoa</taxon>
        <taxon>Mollusca</taxon>
        <taxon>Bivalvia</taxon>
        <taxon>Autobranchia</taxon>
        <taxon>Pteriomorphia</taxon>
        <taxon>Mytilida</taxon>
        <taxon>Mytiloidea</taxon>
        <taxon>Mytilidae</taxon>
        <taxon>Mytilinae</taxon>
        <taxon>Mytilus</taxon>
    </lineage>
</organism>
<dbReference type="GO" id="GO:0008417">
    <property type="term" value="F:fucosyltransferase activity"/>
    <property type="evidence" value="ECO:0007669"/>
    <property type="project" value="InterPro"/>
</dbReference>
<dbReference type="InterPro" id="IPR001503">
    <property type="entry name" value="Glyco_trans_10"/>
</dbReference>
<keyword evidence="4 12" id="KW-0328">Glycosyltransferase</keyword>
<evidence type="ECO:0000256" key="12">
    <source>
        <dbReference type="RuleBase" id="RU003832"/>
    </source>
</evidence>
<dbReference type="InterPro" id="IPR031481">
    <property type="entry name" value="Glyco_tran_10_N"/>
</dbReference>
<keyword evidence="7" id="KW-0735">Signal-anchor</keyword>
<comment type="similarity">
    <text evidence="3 12">Belongs to the glycosyltransferase 10 family.</text>
</comment>
<comment type="subcellular location">
    <subcellularLocation>
        <location evidence="1">Golgi apparatus membrane</location>
        <topology evidence="1">Single-pass type II membrane protein</topology>
    </subcellularLocation>
    <subcellularLocation>
        <location evidence="12">Golgi apparatus</location>
        <location evidence="12">Golgi stack membrane</location>
        <topology evidence="12">Single-pass type II membrane protein</topology>
    </subcellularLocation>
</comment>
<dbReference type="AlphaFoldDB" id="A0A8B6DMW9"/>
<dbReference type="OrthoDB" id="6085082at2759"/>
<keyword evidence="16" id="KW-1185">Reference proteome</keyword>
<gene>
    <name evidence="15" type="ORF">MGAL_10B051808</name>
</gene>
<evidence type="ECO:0000256" key="11">
    <source>
        <dbReference type="ARBA" id="ARBA00023180"/>
    </source>
</evidence>
<proteinExistence type="inferred from homology"/>
<keyword evidence="9 12" id="KW-0333">Golgi apparatus</keyword>
<evidence type="ECO:0000256" key="6">
    <source>
        <dbReference type="ARBA" id="ARBA00022692"/>
    </source>
</evidence>
<dbReference type="GO" id="GO:0032580">
    <property type="term" value="C:Golgi cisterna membrane"/>
    <property type="evidence" value="ECO:0007669"/>
    <property type="project" value="UniProtKB-SubCell"/>
</dbReference>